<evidence type="ECO:0000313" key="1">
    <source>
        <dbReference type="EMBL" id="MBC9786599.1"/>
    </source>
</evidence>
<keyword evidence="2" id="KW-1185">Reference proteome</keyword>
<reference evidence="1 2" key="1">
    <citation type="submission" date="2020-07" db="EMBL/GenBank/DDBJ databases">
        <title>Draft whole-genome sequence of Heliobacterium chlorum DSM 3682, type strain.</title>
        <authorList>
            <person name="Kyndt J.A."/>
            <person name="Meyer T.E."/>
            <person name="Imhoff J.F."/>
        </authorList>
    </citation>
    <scope>NUCLEOTIDE SEQUENCE [LARGE SCALE GENOMIC DNA]</scope>
    <source>
        <strain evidence="1 2">DSM 3682</strain>
    </source>
</reference>
<name>A0ABR7T759_HELCL</name>
<evidence type="ECO:0000313" key="2">
    <source>
        <dbReference type="Proteomes" id="UP000617402"/>
    </source>
</evidence>
<organism evidence="1 2">
    <name type="scientific">Heliobacterium chlorum</name>
    <dbReference type="NCBI Taxonomy" id="2698"/>
    <lineage>
        <taxon>Bacteria</taxon>
        <taxon>Bacillati</taxon>
        <taxon>Bacillota</taxon>
        <taxon>Clostridia</taxon>
        <taxon>Eubacteriales</taxon>
        <taxon>Heliobacteriaceae</taxon>
        <taxon>Heliobacterium</taxon>
    </lineage>
</organism>
<dbReference type="EMBL" id="JACVHF010000052">
    <property type="protein sequence ID" value="MBC9786599.1"/>
    <property type="molecule type" value="Genomic_DNA"/>
</dbReference>
<sequence>MGNKKQLFEILLDPSSNDAEKDDAVIELGDNYDDEETIDFLIEVSNLYSNNDMIAASCGESIGLVYVRTQKIDYEKICKLKGTALSEALSLIKKHRIDWYESYLCLNSQKKTN</sequence>
<gene>
    <name evidence="1" type="ORF">H1S01_19325</name>
</gene>
<comment type="caution">
    <text evidence="1">The sequence shown here is derived from an EMBL/GenBank/DDBJ whole genome shotgun (WGS) entry which is preliminary data.</text>
</comment>
<dbReference type="Proteomes" id="UP000617402">
    <property type="component" value="Unassembled WGS sequence"/>
</dbReference>
<dbReference type="RefSeq" id="WP_188042018.1">
    <property type="nucleotide sequence ID" value="NZ_JACVHF010000052.1"/>
</dbReference>
<proteinExistence type="predicted"/>
<accession>A0ABR7T759</accession>
<protein>
    <submittedName>
        <fullName evidence="1">Uncharacterized protein</fullName>
    </submittedName>
</protein>